<proteinExistence type="inferred from homology"/>
<dbReference type="InterPro" id="IPR045263">
    <property type="entry name" value="GLUT"/>
</dbReference>
<dbReference type="GO" id="GO:0070837">
    <property type="term" value="P:dehydroascorbic acid transport"/>
    <property type="evidence" value="ECO:0007669"/>
    <property type="project" value="TreeGrafter"/>
</dbReference>
<dbReference type="InterPro" id="IPR020846">
    <property type="entry name" value="MFS_dom"/>
</dbReference>
<dbReference type="PANTHER" id="PTHR23503:SF120">
    <property type="entry name" value="SOLUTE CARRIER FAMILY 2, FACILITATED GLUCOSE TRANSPORTER MEMBER 4"/>
    <property type="match status" value="1"/>
</dbReference>
<dbReference type="InterPro" id="IPR005828">
    <property type="entry name" value="MFS_sugar_transport-like"/>
</dbReference>
<comment type="similarity">
    <text evidence="3">Belongs to the major facilitator superfamily. Sugar transporter (TC 2.A.1.1) family. Glucose transporter subfamily.</text>
</comment>
<dbReference type="GO" id="GO:0048471">
    <property type="term" value="C:perinuclear region of cytoplasm"/>
    <property type="evidence" value="ECO:0007669"/>
    <property type="project" value="TreeGrafter"/>
</dbReference>
<keyword evidence="8 11" id="KW-1133">Transmembrane helix</keyword>
<comment type="catalytic activity">
    <reaction evidence="1">
        <text>D-glucose(out) = D-glucose(in)</text>
        <dbReference type="Rhea" id="RHEA:60376"/>
        <dbReference type="ChEBI" id="CHEBI:4167"/>
    </reaction>
</comment>
<evidence type="ECO:0000256" key="4">
    <source>
        <dbReference type="ARBA" id="ARBA00022448"/>
    </source>
</evidence>
<protein>
    <recommendedName>
        <fullName evidence="12">Major facilitator superfamily (MFS) profile domain-containing protein</fullName>
    </recommendedName>
</protein>
<evidence type="ECO:0000256" key="9">
    <source>
        <dbReference type="ARBA" id="ARBA00023136"/>
    </source>
</evidence>
<feature type="transmembrane region" description="Helical" evidence="11">
    <location>
        <begin position="82"/>
        <end position="104"/>
    </location>
</feature>
<evidence type="ECO:0000259" key="12">
    <source>
        <dbReference type="PROSITE" id="PS50850"/>
    </source>
</evidence>
<organism evidence="13 14">
    <name type="scientific">Sphenodon punctatus</name>
    <name type="common">Tuatara</name>
    <name type="synonym">Hatteria punctata</name>
    <dbReference type="NCBI Taxonomy" id="8508"/>
    <lineage>
        <taxon>Eukaryota</taxon>
        <taxon>Metazoa</taxon>
        <taxon>Chordata</taxon>
        <taxon>Craniata</taxon>
        <taxon>Vertebrata</taxon>
        <taxon>Euteleostomi</taxon>
        <taxon>Lepidosauria</taxon>
        <taxon>Sphenodontia</taxon>
        <taxon>Sphenodontidae</taxon>
        <taxon>Sphenodon</taxon>
    </lineage>
</organism>
<dbReference type="GO" id="GO:0032869">
    <property type="term" value="P:cellular response to insulin stimulus"/>
    <property type="evidence" value="ECO:0007669"/>
    <property type="project" value="TreeGrafter"/>
</dbReference>
<evidence type="ECO:0000256" key="2">
    <source>
        <dbReference type="ARBA" id="ARBA00004651"/>
    </source>
</evidence>
<dbReference type="GO" id="GO:0012505">
    <property type="term" value="C:endomembrane system"/>
    <property type="evidence" value="ECO:0007669"/>
    <property type="project" value="TreeGrafter"/>
</dbReference>
<keyword evidence="5" id="KW-1003">Cell membrane</keyword>
<feature type="transmembrane region" description="Helical" evidence="11">
    <location>
        <begin position="21"/>
        <end position="42"/>
    </location>
</feature>
<dbReference type="Ensembl" id="ENSSPUT00000025395.1">
    <property type="protein sequence ID" value="ENSSPUP00000023802.1"/>
    <property type="gene ID" value="ENSSPUG00000018257.1"/>
</dbReference>
<dbReference type="GO" id="GO:0005886">
    <property type="term" value="C:plasma membrane"/>
    <property type="evidence" value="ECO:0007669"/>
    <property type="project" value="UniProtKB-SubCell"/>
</dbReference>
<evidence type="ECO:0000256" key="11">
    <source>
        <dbReference type="SAM" id="Phobius"/>
    </source>
</evidence>
<evidence type="ECO:0000313" key="14">
    <source>
        <dbReference type="Proteomes" id="UP000694392"/>
    </source>
</evidence>
<comment type="subcellular location">
    <subcellularLocation>
        <location evidence="2">Cell membrane</location>
        <topology evidence="2">Multi-pass membrane protein</topology>
    </subcellularLocation>
</comment>
<dbReference type="InterPro" id="IPR036259">
    <property type="entry name" value="MFS_trans_sf"/>
</dbReference>
<evidence type="ECO:0000256" key="8">
    <source>
        <dbReference type="ARBA" id="ARBA00022989"/>
    </source>
</evidence>
<feature type="domain" description="Major facilitator superfamily (MFS) profile" evidence="12">
    <location>
        <begin position="29"/>
        <end position="110"/>
    </location>
</feature>
<reference evidence="13" key="1">
    <citation type="submission" date="2025-08" db="UniProtKB">
        <authorList>
            <consortium name="Ensembl"/>
        </authorList>
    </citation>
    <scope>IDENTIFICATION</scope>
</reference>
<evidence type="ECO:0000256" key="7">
    <source>
        <dbReference type="ARBA" id="ARBA00022692"/>
    </source>
</evidence>
<evidence type="ECO:0000256" key="10">
    <source>
        <dbReference type="SAM" id="MobiDB-lite"/>
    </source>
</evidence>
<keyword evidence="4" id="KW-0813">Transport</keyword>
<keyword evidence="7 11" id="KW-0812">Transmembrane</keyword>
<reference evidence="13" key="2">
    <citation type="submission" date="2025-09" db="UniProtKB">
        <authorList>
            <consortium name="Ensembl"/>
        </authorList>
    </citation>
    <scope>IDENTIFICATION</scope>
</reference>
<evidence type="ECO:0000256" key="5">
    <source>
        <dbReference type="ARBA" id="ARBA00022475"/>
    </source>
</evidence>
<keyword evidence="6" id="KW-0762">Sugar transport</keyword>
<accession>A0A8D0HTL2</accession>
<dbReference type="Gene3D" id="1.20.1250.20">
    <property type="entry name" value="MFS general substrate transporter like domains"/>
    <property type="match status" value="1"/>
</dbReference>
<dbReference type="GO" id="GO:0046323">
    <property type="term" value="P:D-glucose import"/>
    <property type="evidence" value="ECO:0007669"/>
    <property type="project" value="TreeGrafter"/>
</dbReference>
<dbReference type="PANTHER" id="PTHR23503">
    <property type="entry name" value="SOLUTE CARRIER FAMILY 2"/>
    <property type="match status" value="1"/>
</dbReference>
<evidence type="ECO:0000256" key="1">
    <source>
        <dbReference type="ARBA" id="ARBA00000618"/>
    </source>
</evidence>
<sequence>MPTGFQQIRRDEEEEEPAGNGITPTLILSVFAAVLGSLQFGYNLGVINAPQKIIEQSYNATWMERQDTEHPIPIDPGTLTTLWSLSVAIFSIGGMISSFLVGVISEWLGR</sequence>
<feature type="region of interest" description="Disordered" evidence="10">
    <location>
        <begin position="1"/>
        <end position="21"/>
    </location>
</feature>
<keyword evidence="14" id="KW-1185">Reference proteome</keyword>
<dbReference type="Pfam" id="PF00083">
    <property type="entry name" value="Sugar_tr"/>
    <property type="match status" value="1"/>
</dbReference>
<evidence type="ECO:0000256" key="3">
    <source>
        <dbReference type="ARBA" id="ARBA00007004"/>
    </source>
</evidence>
<name>A0A8D0HTL2_SPHPU</name>
<evidence type="ECO:0000313" key="13">
    <source>
        <dbReference type="Ensembl" id="ENSSPUP00000023802.1"/>
    </source>
</evidence>
<dbReference type="Proteomes" id="UP000694392">
    <property type="component" value="Unplaced"/>
</dbReference>
<dbReference type="GeneTree" id="ENSGT00940000160688"/>
<dbReference type="AlphaFoldDB" id="A0A8D0HTL2"/>
<dbReference type="SUPFAM" id="SSF103473">
    <property type="entry name" value="MFS general substrate transporter"/>
    <property type="match status" value="1"/>
</dbReference>
<dbReference type="GO" id="GO:0055056">
    <property type="term" value="F:D-glucose transmembrane transporter activity"/>
    <property type="evidence" value="ECO:0007669"/>
    <property type="project" value="TreeGrafter"/>
</dbReference>
<dbReference type="OMA" id="ERQDTEH"/>
<keyword evidence="9 11" id="KW-0472">Membrane</keyword>
<evidence type="ECO:0000256" key="6">
    <source>
        <dbReference type="ARBA" id="ARBA00022597"/>
    </source>
</evidence>
<dbReference type="PROSITE" id="PS50850">
    <property type="entry name" value="MFS"/>
    <property type="match status" value="1"/>
</dbReference>